<reference evidence="1 2" key="1">
    <citation type="submission" date="2016-11" db="EMBL/GenBank/DDBJ databases">
        <authorList>
            <person name="Jaros S."/>
            <person name="Januszkiewicz K."/>
            <person name="Wedrychowicz H."/>
        </authorList>
    </citation>
    <scope>NUCLEOTIDE SEQUENCE [LARGE SCALE GENOMIC DNA]</scope>
    <source>
        <strain evidence="1 2">DSM 21074</strain>
    </source>
</reference>
<organism evidence="1 2">
    <name type="scientific">Hymenobacter daecheongensis DSM 21074</name>
    <dbReference type="NCBI Taxonomy" id="1121955"/>
    <lineage>
        <taxon>Bacteria</taxon>
        <taxon>Pseudomonadati</taxon>
        <taxon>Bacteroidota</taxon>
        <taxon>Cytophagia</taxon>
        <taxon>Cytophagales</taxon>
        <taxon>Hymenobacteraceae</taxon>
        <taxon>Hymenobacter</taxon>
    </lineage>
</organism>
<proteinExistence type="predicted"/>
<accession>A0A1M6IXM6</accession>
<dbReference type="AlphaFoldDB" id="A0A1M6IXM6"/>
<dbReference type="STRING" id="1121955.SAMN02745146_3009"/>
<sequence>MKITKLSANTMDSRSIVAAGCCCNCNTCTCCWFLLDTVAAE</sequence>
<evidence type="ECO:0000313" key="2">
    <source>
        <dbReference type="Proteomes" id="UP000184418"/>
    </source>
</evidence>
<dbReference type="RefSeq" id="WP_262490511.1">
    <property type="nucleotide sequence ID" value="NZ_FQYN01000006.1"/>
</dbReference>
<name>A0A1M6IXM6_9BACT</name>
<keyword evidence="2" id="KW-1185">Reference proteome</keyword>
<evidence type="ECO:0000313" key="1">
    <source>
        <dbReference type="EMBL" id="SHJ39176.1"/>
    </source>
</evidence>
<dbReference type="EMBL" id="FQYN01000006">
    <property type="protein sequence ID" value="SHJ39176.1"/>
    <property type="molecule type" value="Genomic_DNA"/>
</dbReference>
<gene>
    <name evidence="1" type="ORF">SAMN02745146_3009</name>
</gene>
<dbReference type="Proteomes" id="UP000184418">
    <property type="component" value="Unassembled WGS sequence"/>
</dbReference>
<protein>
    <submittedName>
        <fullName evidence="1">Uncharacterized protein</fullName>
    </submittedName>
</protein>